<feature type="domain" description="Alcohol dehydrogenase-like C-terminal" evidence="5">
    <location>
        <begin position="158"/>
        <end position="262"/>
    </location>
</feature>
<dbReference type="AlphaFoldDB" id="A0A3D9KFD8"/>
<dbReference type="Pfam" id="PF08240">
    <property type="entry name" value="ADH_N"/>
    <property type="match status" value="1"/>
</dbReference>
<protein>
    <submittedName>
        <fullName evidence="7">Threonine dehydrogenase-like Zn-dependent dehydrogenase</fullName>
    </submittedName>
</protein>
<evidence type="ECO:0000256" key="1">
    <source>
        <dbReference type="ARBA" id="ARBA00022723"/>
    </source>
</evidence>
<evidence type="ECO:0000313" key="8">
    <source>
        <dbReference type="Proteomes" id="UP000256977"/>
    </source>
</evidence>
<comment type="caution">
    <text evidence="7">The sequence shown here is derived from an EMBL/GenBank/DDBJ whole genome shotgun (WGS) entry which is preliminary data.</text>
</comment>
<keyword evidence="2 4" id="KW-0862">Zinc</keyword>
<dbReference type="Proteomes" id="UP000256977">
    <property type="component" value="Unassembled WGS sequence"/>
</dbReference>
<organism evidence="7 8">
    <name type="scientific">Cohnella phaseoli</name>
    <dbReference type="NCBI Taxonomy" id="456490"/>
    <lineage>
        <taxon>Bacteria</taxon>
        <taxon>Bacillati</taxon>
        <taxon>Bacillota</taxon>
        <taxon>Bacilli</taxon>
        <taxon>Bacillales</taxon>
        <taxon>Paenibacillaceae</taxon>
        <taxon>Cohnella</taxon>
    </lineage>
</organism>
<dbReference type="Gene3D" id="3.40.50.720">
    <property type="entry name" value="NAD(P)-binding Rossmann-like Domain"/>
    <property type="match status" value="1"/>
</dbReference>
<evidence type="ECO:0000256" key="2">
    <source>
        <dbReference type="ARBA" id="ARBA00022833"/>
    </source>
</evidence>
<sequence length="322" mass="35307">MKTLQITGENAFEIIEIPQEQPQEDQVTVRIEIVSTCPRWDMSMMGGKDMFDASKQPDYPLPPGFPGHEMAGTVVAVGSKVASLKVGDRVAALEHLLGNGAYAEYLNYREHELIKLPDNVEWKQAVSFELLKCVLIGLLQFGEISGKSMVVSGLGPAGILAMQAARLMGASRVVAIDITQERIDFVNGLGIGVAKHADELGDERFDLGYDCVGAAASVQNVLERVDSHVVIFGVLKGEIRYGGHLWFKGIKLESYNYRSFGASDQALLLDLVANKGLNTVCLQTHHVPLYRYHETIELLKKQEAIKVYAYPPTDFAAAAEGR</sequence>
<comment type="similarity">
    <text evidence="4">Belongs to the zinc-containing alcohol dehydrogenase family.</text>
</comment>
<dbReference type="InterPro" id="IPR036291">
    <property type="entry name" value="NAD(P)-bd_dom_sf"/>
</dbReference>
<keyword evidence="1 4" id="KW-0479">Metal-binding</keyword>
<dbReference type="SUPFAM" id="SSF51735">
    <property type="entry name" value="NAD(P)-binding Rossmann-fold domains"/>
    <property type="match status" value="1"/>
</dbReference>
<evidence type="ECO:0000313" key="7">
    <source>
        <dbReference type="EMBL" id="RED85063.1"/>
    </source>
</evidence>
<dbReference type="PROSITE" id="PS00059">
    <property type="entry name" value="ADH_ZINC"/>
    <property type="match status" value="1"/>
</dbReference>
<dbReference type="Pfam" id="PF00107">
    <property type="entry name" value="ADH_zinc_N"/>
    <property type="match status" value="1"/>
</dbReference>
<dbReference type="PANTHER" id="PTHR43401:SF2">
    <property type="entry name" value="L-THREONINE 3-DEHYDROGENASE"/>
    <property type="match status" value="1"/>
</dbReference>
<comment type="cofactor">
    <cofactor evidence="4">
        <name>Zn(2+)</name>
        <dbReference type="ChEBI" id="CHEBI:29105"/>
    </cofactor>
</comment>
<evidence type="ECO:0000259" key="5">
    <source>
        <dbReference type="Pfam" id="PF00107"/>
    </source>
</evidence>
<dbReference type="GO" id="GO:0008270">
    <property type="term" value="F:zinc ion binding"/>
    <property type="evidence" value="ECO:0007669"/>
    <property type="project" value="InterPro"/>
</dbReference>
<keyword evidence="8" id="KW-1185">Reference proteome</keyword>
<dbReference type="OrthoDB" id="9787435at2"/>
<proteinExistence type="inferred from homology"/>
<dbReference type="RefSeq" id="WP_116060078.1">
    <property type="nucleotide sequence ID" value="NZ_QRDZ01000005.1"/>
</dbReference>
<dbReference type="PANTHER" id="PTHR43401">
    <property type="entry name" value="L-THREONINE 3-DEHYDROGENASE"/>
    <property type="match status" value="1"/>
</dbReference>
<evidence type="ECO:0000256" key="3">
    <source>
        <dbReference type="ARBA" id="ARBA00023002"/>
    </source>
</evidence>
<name>A0A3D9KFD8_9BACL</name>
<dbReference type="InterPro" id="IPR013149">
    <property type="entry name" value="ADH-like_C"/>
</dbReference>
<dbReference type="InterPro" id="IPR013154">
    <property type="entry name" value="ADH-like_N"/>
</dbReference>
<gene>
    <name evidence="7" type="ORF">DFP98_10567</name>
</gene>
<dbReference type="InterPro" id="IPR050129">
    <property type="entry name" value="Zn_alcohol_dh"/>
</dbReference>
<reference evidence="7 8" key="1">
    <citation type="submission" date="2018-07" db="EMBL/GenBank/DDBJ databases">
        <title>Genomic Encyclopedia of Type Strains, Phase III (KMG-III): the genomes of soil and plant-associated and newly described type strains.</title>
        <authorList>
            <person name="Whitman W."/>
        </authorList>
    </citation>
    <scope>NUCLEOTIDE SEQUENCE [LARGE SCALE GENOMIC DNA]</scope>
    <source>
        <strain evidence="7 8">CECT 7287</strain>
    </source>
</reference>
<feature type="domain" description="Alcohol dehydrogenase-like N-terminal" evidence="6">
    <location>
        <begin position="24"/>
        <end position="118"/>
    </location>
</feature>
<keyword evidence="3" id="KW-0560">Oxidoreductase</keyword>
<dbReference type="GO" id="GO:0016491">
    <property type="term" value="F:oxidoreductase activity"/>
    <property type="evidence" value="ECO:0007669"/>
    <property type="project" value="UniProtKB-KW"/>
</dbReference>
<dbReference type="InterPro" id="IPR002328">
    <property type="entry name" value="ADH_Zn_CS"/>
</dbReference>
<dbReference type="Gene3D" id="3.90.180.10">
    <property type="entry name" value="Medium-chain alcohol dehydrogenases, catalytic domain"/>
    <property type="match status" value="2"/>
</dbReference>
<dbReference type="EMBL" id="QRDZ01000005">
    <property type="protein sequence ID" value="RED85063.1"/>
    <property type="molecule type" value="Genomic_DNA"/>
</dbReference>
<dbReference type="SUPFAM" id="SSF50129">
    <property type="entry name" value="GroES-like"/>
    <property type="match status" value="1"/>
</dbReference>
<evidence type="ECO:0000256" key="4">
    <source>
        <dbReference type="RuleBase" id="RU361277"/>
    </source>
</evidence>
<evidence type="ECO:0000259" key="6">
    <source>
        <dbReference type="Pfam" id="PF08240"/>
    </source>
</evidence>
<accession>A0A3D9KFD8</accession>
<dbReference type="InterPro" id="IPR011032">
    <property type="entry name" value="GroES-like_sf"/>
</dbReference>